<dbReference type="NCBIfam" id="TIGR01026">
    <property type="entry name" value="fliI_yscN"/>
    <property type="match status" value="1"/>
</dbReference>
<dbReference type="SUPFAM" id="SSF52540">
    <property type="entry name" value="P-loop containing nucleoside triphosphate hydrolases"/>
    <property type="match status" value="1"/>
</dbReference>
<evidence type="ECO:0000256" key="5">
    <source>
        <dbReference type="ARBA" id="ARBA00022840"/>
    </source>
</evidence>
<keyword evidence="5" id="KW-0067">ATP-binding</keyword>
<comment type="subcellular location">
    <subcellularLocation>
        <location evidence="1">Cytoplasm</location>
    </subcellularLocation>
</comment>
<dbReference type="EMBL" id="UGHR01000001">
    <property type="protein sequence ID" value="STQ90126.1"/>
    <property type="molecule type" value="Genomic_DNA"/>
</dbReference>
<dbReference type="GO" id="GO:0046933">
    <property type="term" value="F:proton-transporting ATP synthase activity, rotational mechanism"/>
    <property type="evidence" value="ECO:0007669"/>
    <property type="project" value="TreeGrafter"/>
</dbReference>
<dbReference type="AlphaFoldDB" id="A0A377Q4C7"/>
<dbReference type="InterPro" id="IPR040627">
    <property type="entry name" value="T3SS_ATPase_C"/>
</dbReference>
<dbReference type="InterPro" id="IPR000194">
    <property type="entry name" value="ATPase_F1/V1/A1_a/bsu_nucl-bd"/>
</dbReference>
<dbReference type="Pfam" id="PF02874">
    <property type="entry name" value="ATP-synt_ab_N"/>
    <property type="match status" value="1"/>
</dbReference>
<feature type="domain" description="AAA+ ATPase" evidence="11">
    <location>
        <begin position="151"/>
        <end position="332"/>
    </location>
</feature>
<evidence type="ECO:0000256" key="7">
    <source>
        <dbReference type="ARBA" id="ARBA00022967"/>
    </source>
</evidence>
<reference evidence="12 14" key="1">
    <citation type="submission" date="2018-06" db="EMBL/GenBank/DDBJ databases">
        <authorList>
            <consortium name="Pathogen Informatics"/>
            <person name="Doyle S."/>
        </authorList>
    </citation>
    <scope>NUCLEOTIDE SEQUENCE [LARGE SCALE GENOMIC DNA]</scope>
    <source>
        <strain evidence="12 14">NCTC11159</strain>
    </source>
</reference>
<keyword evidence="8" id="KW-0472">Membrane</keyword>
<name>A0A377Q4C7_9NEIS</name>
<dbReference type="InterPro" id="IPR005714">
    <property type="entry name" value="ATPase_T3SS_FliI/YscN"/>
</dbReference>
<dbReference type="FunFam" id="3.40.50.12240:FF:000002">
    <property type="entry name" value="Flagellum-specific ATP synthase FliI"/>
    <property type="match status" value="1"/>
</dbReference>
<dbReference type="Gene3D" id="3.40.50.12240">
    <property type="match status" value="1"/>
</dbReference>
<evidence type="ECO:0000256" key="3">
    <source>
        <dbReference type="ARBA" id="ARBA00022490"/>
    </source>
</evidence>
<dbReference type="Pfam" id="PF18269">
    <property type="entry name" value="T3SS_ATPase_C"/>
    <property type="match status" value="1"/>
</dbReference>
<evidence type="ECO:0000256" key="10">
    <source>
        <dbReference type="ARBA" id="ARBA00034006"/>
    </source>
</evidence>
<dbReference type="GO" id="GO:0008564">
    <property type="term" value="F:protein-exporting ATPase activity"/>
    <property type="evidence" value="ECO:0007669"/>
    <property type="project" value="UniProtKB-EC"/>
</dbReference>
<evidence type="ECO:0000256" key="9">
    <source>
        <dbReference type="ARBA" id="ARBA00023196"/>
    </source>
</evidence>
<dbReference type="InterPro" id="IPR050053">
    <property type="entry name" value="ATPase_alpha/beta_chains"/>
</dbReference>
<evidence type="ECO:0000256" key="8">
    <source>
        <dbReference type="ARBA" id="ARBA00023136"/>
    </source>
</evidence>
<keyword evidence="7" id="KW-1278">Translocase</keyword>
<comment type="catalytic activity">
    <reaction evidence="10">
        <text>ATP + H2O + cellular proteinSide 1 = ADP + phosphate + cellular proteinSide 2.</text>
        <dbReference type="EC" id="7.4.2.8"/>
    </reaction>
</comment>
<dbReference type="GO" id="GO:0045259">
    <property type="term" value="C:proton-transporting ATP synthase complex"/>
    <property type="evidence" value="ECO:0007669"/>
    <property type="project" value="UniProtKB-KW"/>
</dbReference>
<dbReference type="Proteomes" id="UP000295794">
    <property type="component" value="Unassembled WGS sequence"/>
</dbReference>
<evidence type="ECO:0000256" key="6">
    <source>
        <dbReference type="ARBA" id="ARBA00022927"/>
    </source>
</evidence>
<dbReference type="PANTHER" id="PTHR15184">
    <property type="entry name" value="ATP SYNTHASE"/>
    <property type="match status" value="1"/>
</dbReference>
<sequence length="429" mass="47059">MKFTSLWCHYAHPHHLRGPMIEAPLPDVFVGELCELRDSLLATQVSVRARVVGFSGDQTMLSVLGSTAGLSRQMLVMPTRKSQCIEVSDVMLGAVLDANGDIVERLSPERVSCAYTRQIDALPPSYLERASIDAVLPTGIRALDSLLTCGVGQRVGIFAPAGCGKTTLMNMLIEHADADVFVVGLVGERGREVAEFSEWLRNTQHKDRTVLVYSTSDAASVDRCNAAQIATTIAEHFRDEGKKVILLLDSLTRYARALRDLALAAGEMPARRGYPASVFDALPKLLERSGKTLHGSITAFYTVLLESEEEADPIGDEIRSILDGHIYLTQKLAGQGHFPAIDVLRSNSRLFAQITTPAHQALAVKVRTLLTKLEEMQLYVDLGEYRAGENVENDRAFSCKPALLDVLRQPMQEHSEFDHTLKALHAAVA</sequence>
<dbReference type="GO" id="GO:0016887">
    <property type="term" value="F:ATP hydrolysis activity"/>
    <property type="evidence" value="ECO:0007669"/>
    <property type="project" value="InterPro"/>
</dbReference>
<dbReference type="PROSITE" id="PS00152">
    <property type="entry name" value="ATPASE_ALPHA_BETA"/>
    <property type="match status" value="1"/>
</dbReference>
<dbReference type="GO" id="GO:0030254">
    <property type="term" value="P:protein secretion by the type III secretion system"/>
    <property type="evidence" value="ECO:0007669"/>
    <property type="project" value="InterPro"/>
</dbReference>
<dbReference type="OrthoDB" id="9803053at2"/>
<evidence type="ECO:0000313" key="15">
    <source>
        <dbReference type="Proteomes" id="UP000295794"/>
    </source>
</evidence>
<evidence type="ECO:0000256" key="4">
    <source>
        <dbReference type="ARBA" id="ARBA00022741"/>
    </source>
</evidence>
<dbReference type="CDD" id="cd01426">
    <property type="entry name" value="ATP-synt_F1_V1_A1_AB_FliI_N"/>
    <property type="match status" value="1"/>
</dbReference>
<proteinExistence type="predicted"/>
<evidence type="ECO:0000313" key="12">
    <source>
        <dbReference type="EMBL" id="STQ90126.1"/>
    </source>
</evidence>
<dbReference type="SMART" id="SM00382">
    <property type="entry name" value="AAA"/>
    <property type="match status" value="1"/>
</dbReference>
<dbReference type="InterPro" id="IPR027417">
    <property type="entry name" value="P-loop_NTPase"/>
</dbReference>
<evidence type="ECO:0000313" key="14">
    <source>
        <dbReference type="Proteomes" id="UP000255108"/>
    </source>
</evidence>
<dbReference type="GO" id="GO:0005737">
    <property type="term" value="C:cytoplasm"/>
    <property type="evidence" value="ECO:0007669"/>
    <property type="project" value="UniProtKB-SubCell"/>
</dbReference>
<keyword evidence="9" id="KW-0139">CF(1)</keyword>
<organism evidence="12 14">
    <name type="scientific">Iodobacter fluviatilis</name>
    <dbReference type="NCBI Taxonomy" id="537"/>
    <lineage>
        <taxon>Bacteria</taxon>
        <taxon>Pseudomonadati</taxon>
        <taxon>Pseudomonadota</taxon>
        <taxon>Betaproteobacteria</taxon>
        <taxon>Neisseriales</taxon>
        <taxon>Chitinibacteraceae</taxon>
        <taxon>Iodobacter</taxon>
    </lineage>
</organism>
<dbReference type="EC" id="3.6.3.14" evidence="12"/>
<dbReference type="PANTHER" id="PTHR15184:SF9">
    <property type="entry name" value="SPI-1 TYPE 3 SECRETION SYSTEM ATPASE"/>
    <property type="match status" value="1"/>
</dbReference>
<keyword evidence="15" id="KW-1185">Reference proteome</keyword>
<dbReference type="Pfam" id="PF00006">
    <property type="entry name" value="ATP-synt_ab"/>
    <property type="match status" value="1"/>
</dbReference>
<dbReference type="InterPro" id="IPR020003">
    <property type="entry name" value="ATPase_a/bsu_AS"/>
</dbReference>
<protein>
    <submittedName>
        <fullName evidence="12">Probable ATP synthase SpaL</fullName>
        <ecNumber evidence="12">3.6.3.14</ecNumber>
    </submittedName>
    <submittedName>
        <fullName evidence="13">Type III secretion protein N (ATPase)</fullName>
    </submittedName>
</protein>
<gene>
    <name evidence="12" type="primary">spaL_1</name>
    <name evidence="13" type="ORF">EV682_12810</name>
    <name evidence="12" type="ORF">NCTC11159_01188</name>
</gene>
<dbReference type="NCBIfam" id="NF006012">
    <property type="entry name" value="PRK08149.1"/>
    <property type="match status" value="1"/>
</dbReference>
<evidence type="ECO:0000256" key="1">
    <source>
        <dbReference type="ARBA" id="ARBA00004496"/>
    </source>
</evidence>
<evidence type="ECO:0000259" key="11">
    <source>
        <dbReference type="SMART" id="SM00382"/>
    </source>
</evidence>
<dbReference type="EMBL" id="SMBT01000028">
    <property type="protein sequence ID" value="TCU81118.1"/>
    <property type="molecule type" value="Genomic_DNA"/>
</dbReference>
<dbReference type="GO" id="GO:0030257">
    <property type="term" value="C:type III protein secretion system complex"/>
    <property type="evidence" value="ECO:0007669"/>
    <property type="project" value="InterPro"/>
</dbReference>
<dbReference type="Proteomes" id="UP000255108">
    <property type="component" value="Unassembled WGS sequence"/>
</dbReference>
<keyword evidence="12" id="KW-0378">Hydrolase</keyword>
<evidence type="ECO:0000256" key="2">
    <source>
        <dbReference type="ARBA" id="ARBA00022448"/>
    </source>
</evidence>
<dbReference type="CDD" id="cd01136">
    <property type="entry name" value="ATPase_flagellum-secretory_path_III"/>
    <property type="match status" value="1"/>
</dbReference>
<keyword evidence="3" id="KW-0963">Cytoplasm</keyword>
<dbReference type="GO" id="GO:0005524">
    <property type="term" value="F:ATP binding"/>
    <property type="evidence" value="ECO:0007669"/>
    <property type="project" value="UniProtKB-KW"/>
</dbReference>
<keyword evidence="6" id="KW-0653">Protein transport</keyword>
<keyword evidence="9" id="KW-0066">ATP synthesis</keyword>
<accession>A0A377Q4C7</accession>
<keyword evidence="4" id="KW-0547">Nucleotide-binding</keyword>
<dbReference type="InterPro" id="IPR003593">
    <property type="entry name" value="AAA+_ATPase"/>
</dbReference>
<keyword evidence="2" id="KW-0813">Transport</keyword>
<evidence type="ECO:0000313" key="13">
    <source>
        <dbReference type="EMBL" id="TCU81118.1"/>
    </source>
</evidence>
<dbReference type="InterPro" id="IPR004100">
    <property type="entry name" value="ATPase_F1/V1/A1_a/bsu_N"/>
</dbReference>
<reference evidence="13 15" key="2">
    <citation type="submission" date="2019-03" db="EMBL/GenBank/DDBJ databases">
        <title>Genomic Encyclopedia of Type Strains, Phase IV (KMG-IV): sequencing the most valuable type-strain genomes for metagenomic binning, comparative biology and taxonomic classification.</title>
        <authorList>
            <person name="Goeker M."/>
        </authorList>
    </citation>
    <scope>NUCLEOTIDE SEQUENCE [LARGE SCALE GENOMIC DNA]</scope>
    <source>
        <strain evidence="13 15">DSM 3764</strain>
    </source>
</reference>